<evidence type="ECO:0000313" key="2">
    <source>
        <dbReference type="EMBL" id="GIY16868.1"/>
    </source>
</evidence>
<organism evidence="2 3">
    <name type="scientific">Caerostris darwini</name>
    <dbReference type="NCBI Taxonomy" id="1538125"/>
    <lineage>
        <taxon>Eukaryota</taxon>
        <taxon>Metazoa</taxon>
        <taxon>Ecdysozoa</taxon>
        <taxon>Arthropoda</taxon>
        <taxon>Chelicerata</taxon>
        <taxon>Arachnida</taxon>
        <taxon>Araneae</taxon>
        <taxon>Araneomorphae</taxon>
        <taxon>Entelegynae</taxon>
        <taxon>Araneoidea</taxon>
        <taxon>Araneidae</taxon>
        <taxon>Caerostris</taxon>
    </lineage>
</organism>
<comment type="caution">
    <text evidence="2">The sequence shown here is derived from an EMBL/GenBank/DDBJ whole genome shotgun (WGS) entry which is preliminary data.</text>
</comment>
<proteinExistence type="predicted"/>
<evidence type="ECO:0000313" key="3">
    <source>
        <dbReference type="Proteomes" id="UP001054837"/>
    </source>
</evidence>
<gene>
    <name evidence="2" type="ORF">CDAR_502211</name>
</gene>
<feature type="compositionally biased region" description="Polar residues" evidence="1">
    <location>
        <begin position="22"/>
        <end position="40"/>
    </location>
</feature>
<sequence>MPQGSMPRTAHIGNGEKGKGKSVTTIANPDFSNQSSNGTWNRGKRNLIYGKSFCEFLFIRTEGKQCKQFTRLLLSVPRNIKVTDEVNAICSDSI</sequence>
<keyword evidence="3" id="KW-1185">Reference proteome</keyword>
<evidence type="ECO:0000256" key="1">
    <source>
        <dbReference type="SAM" id="MobiDB-lite"/>
    </source>
</evidence>
<dbReference type="AlphaFoldDB" id="A0AAV4R3H6"/>
<accession>A0AAV4R3H6</accession>
<feature type="region of interest" description="Disordered" evidence="1">
    <location>
        <begin position="1"/>
        <end position="42"/>
    </location>
</feature>
<reference evidence="2 3" key="1">
    <citation type="submission" date="2021-06" db="EMBL/GenBank/DDBJ databases">
        <title>Caerostris darwini draft genome.</title>
        <authorList>
            <person name="Kono N."/>
            <person name="Arakawa K."/>
        </authorList>
    </citation>
    <scope>NUCLEOTIDE SEQUENCE [LARGE SCALE GENOMIC DNA]</scope>
</reference>
<protein>
    <submittedName>
        <fullName evidence="2">Uncharacterized protein</fullName>
    </submittedName>
</protein>
<dbReference type="EMBL" id="BPLQ01005737">
    <property type="protein sequence ID" value="GIY16868.1"/>
    <property type="molecule type" value="Genomic_DNA"/>
</dbReference>
<name>A0AAV4R3H6_9ARAC</name>
<dbReference type="Proteomes" id="UP001054837">
    <property type="component" value="Unassembled WGS sequence"/>
</dbReference>